<gene>
    <name evidence="2" type="ORF">SFSGTM_19090</name>
</gene>
<sequence length="146" mass="15565">MNKQRGFTLVELMITVAIVGILAAIAYPGYTQYVKRGNRAQARTLLMENAQFLERNFTMANRYDQTSAAVAITSATLPRTQSPTNGTAQYNMTVAFPAVAPCTTGQCFTLSATPTGSMTGDTCGTYTLTNTGVQGSGGVVADCWNR</sequence>
<dbReference type="InterPro" id="IPR031982">
    <property type="entry name" value="PilE-like"/>
</dbReference>
<keyword evidence="3" id="KW-1185">Reference proteome</keyword>
<dbReference type="Pfam" id="PF07963">
    <property type="entry name" value="N_methyl"/>
    <property type="match status" value="1"/>
</dbReference>
<dbReference type="GO" id="GO:0043683">
    <property type="term" value="P:type IV pilus assembly"/>
    <property type="evidence" value="ECO:0007669"/>
    <property type="project" value="InterPro"/>
</dbReference>
<reference evidence="3" key="1">
    <citation type="submission" date="2019-11" db="EMBL/GenBank/DDBJ databases">
        <title>Isolation and characterization of a novel species in the genus Sulfuriferula.</title>
        <authorList>
            <person name="Mochizuki J."/>
            <person name="Kojima H."/>
            <person name="Fukui M."/>
        </authorList>
    </citation>
    <scope>NUCLEOTIDE SEQUENCE [LARGE SCALE GENOMIC DNA]</scope>
    <source>
        <strain evidence="3">SGTM</strain>
    </source>
</reference>
<proteinExistence type="predicted"/>
<evidence type="ECO:0000256" key="1">
    <source>
        <dbReference type="SAM" id="Phobius"/>
    </source>
</evidence>
<dbReference type="InterPro" id="IPR012902">
    <property type="entry name" value="N_methyl_site"/>
</dbReference>
<keyword evidence="1" id="KW-0472">Membrane</keyword>
<organism evidence="2 3">
    <name type="scientific">Sulfuriferula nivalis</name>
    <dbReference type="NCBI Taxonomy" id="2675298"/>
    <lineage>
        <taxon>Bacteria</taxon>
        <taxon>Pseudomonadati</taxon>
        <taxon>Pseudomonadota</taxon>
        <taxon>Betaproteobacteria</taxon>
        <taxon>Nitrosomonadales</taxon>
        <taxon>Sulfuricellaceae</taxon>
        <taxon>Sulfuriferula</taxon>
    </lineage>
</organism>
<protein>
    <submittedName>
        <fullName evidence="2">Pilus biosynthesis protein</fullName>
    </submittedName>
</protein>
<dbReference type="InterPro" id="IPR045584">
    <property type="entry name" value="Pilin-like"/>
</dbReference>
<dbReference type="Proteomes" id="UP000463939">
    <property type="component" value="Chromosome"/>
</dbReference>
<dbReference type="NCBIfam" id="TIGR02532">
    <property type="entry name" value="IV_pilin_GFxxxE"/>
    <property type="match status" value="1"/>
</dbReference>
<dbReference type="RefSeq" id="WP_162085005.1">
    <property type="nucleotide sequence ID" value="NZ_AP021881.1"/>
</dbReference>
<dbReference type="Pfam" id="PF16732">
    <property type="entry name" value="ComP_DUS"/>
    <property type="match status" value="1"/>
</dbReference>
<dbReference type="SUPFAM" id="SSF54523">
    <property type="entry name" value="Pili subunits"/>
    <property type="match status" value="1"/>
</dbReference>
<dbReference type="Gene3D" id="3.30.700.10">
    <property type="entry name" value="Glycoprotein, Type 4 Pilin"/>
    <property type="match status" value="1"/>
</dbReference>
<evidence type="ECO:0000313" key="2">
    <source>
        <dbReference type="EMBL" id="BBP01201.1"/>
    </source>
</evidence>
<feature type="transmembrane region" description="Helical" evidence="1">
    <location>
        <begin position="12"/>
        <end position="30"/>
    </location>
</feature>
<dbReference type="AlphaFoldDB" id="A0A809RQS7"/>
<evidence type="ECO:0000313" key="3">
    <source>
        <dbReference type="Proteomes" id="UP000463939"/>
    </source>
</evidence>
<dbReference type="EMBL" id="AP021881">
    <property type="protein sequence ID" value="BBP01201.1"/>
    <property type="molecule type" value="Genomic_DNA"/>
</dbReference>
<dbReference type="KEGG" id="sniv:SFSGTM_19090"/>
<keyword evidence="1" id="KW-0812">Transmembrane</keyword>
<keyword evidence="1" id="KW-1133">Transmembrane helix</keyword>
<accession>A0A809RQS7</accession>
<dbReference type="PROSITE" id="PS00409">
    <property type="entry name" value="PROKAR_NTER_METHYL"/>
    <property type="match status" value="1"/>
</dbReference>
<name>A0A809RQS7_9PROT</name>